<dbReference type="HOGENOM" id="CLU_2699935_0_0_11"/>
<evidence type="ECO:0000313" key="1">
    <source>
        <dbReference type="EMBL" id="EPD33556.1"/>
    </source>
</evidence>
<dbReference type="PATRIC" id="fig|883161.3.peg.312"/>
<protein>
    <submittedName>
        <fullName evidence="1">Uncharacterized protein</fullName>
    </submittedName>
</protein>
<dbReference type="RefSeq" id="WP_016455165.1">
    <property type="nucleotide sequence ID" value="NZ_KE150269.1"/>
</dbReference>
<proteinExistence type="predicted"/>
<organism evidence="1 2">
    <name type="scientific">Propionimicrobium lymphophilum ACS-093-V-SCH5</name>
    <dbReference type="NCBI Taxonomy" id="883161"/>
    <lineage>
        <taxon>Bacteria</taxon>
        <taxon>Bacillati</taxon>
        <taxon>Actinomycetota</taxon>
        <taxon>Actinomycetes</taxon>
        <taxon>Propionibacteriales</taxon>
        <taxon>Propionibacteriaceae</taxon>
        <taxon>Propionimicrobium</taxon>
    </lineage>
</organism>
<keyword evidence="2" id="KW-1185">Reference proteome</keyword>
<gene>
    <name evidence="1" type="ORF">HMPREF9306_00310</name>
</gene>
<reference evidence="1 2" key="1">
    <citation type="submission" date="2013-04" db="EMBL/GenBank/DDBJ databases">
        <title>The Genome Sequence of Propionimicrobium lymphophilum ACS-093-V-SCH5.</title>
        <authorList>
            <consortium name="The Broad Institute Genomics Platform"/>
            <person name="Earl A."/>
            <person name="Ward D."/>
            <person name="Feldgarden M."/>
            <person name="Gevers D."/>
            <person name="Saerens B."/>
            <person name="Vaneechoutte M."/>
            <person name="Walker B."/>
            <person name="Young S."/>
            <person name="Zeng Q."/>
            <person name="Gargeya S."/>
            <person name="Fitzgerald M."/>
            <person name="Haas B."/>
            <person name="Abouelleil A."/>
            <person name="Allen A.W."/>
            <person name="Alvarado L."/>
            <person name="Arachchi H.M."/>
            <person name="Berlin A.M."/>
            <person name="Chapman S.B."/>
            <person name="Gainer-Dewar J."/>
            <person name="Goldberg J."/>
            <person name="Griggs A."/>
            <person name="Gujja S."/>
            <person name="Hansen M."/>
            <person name="Howarth C."/>
            <person name="Imamovic A."/>
            <person name="Ireland A."/>
            <person name="Larimer J."/>
            <person name="McCowan C."/>
            <person name="Murphy C."/>
            <person name="Pearson M."/>
            <person name="Poon T.W."/>
            <person name="Priest M."/>
            <person name="Roberts A."/>
            <person name="Saif S."/>
            <person name="Shea T."/>
            <person name="Sisk P."/>
            <person name="Sykes S."/>
            <person name="Wortman J."/>
            <person name="Nusbaum C."/>
            <person name="Birren B."/>
        </authorList>
    </citation>
    <scope>NUCLEOTIDE SEQUENCE [LARGE SCALE GENOMIC DNA]</scope>
    <source>
        <strain evidence="1 2">ACS-093-V-SCH5</strain>
    </source>
</reference>
<sequence length="74" mass="8462">MADRLDFLNGVTKLHGFYTEQVRMLAHAYDLKLEDAAMLLDQYGYHNVARAILVEPQSDEPESKDLHEAKGRKS</sequence>
<dbReference type="EMBL" id="AGZR01000004">
    <property type="protein sequence ID" value="EPD33556.1"/>
    <property type="molecule type" value="Genomic_DNA"/>
</dbReference>
<accession>S2W317</accession>
<comment type="caution">
    <text evidence="1">The sequence shown here is derived from an EMBL/GenBank/DDBJ whole genome shotgun (WGS) entry which is preliminary data.</text>
</comment>
<dbReference type="AlphaFoldDB" id="S2W317"/>
<dbReference type="Proteomes" id="UP000014417">
    <property type="component" value="Unassembled WGS sequence"/>
</dbReference>
<dbReference type="OrthoDB" id="3732169at2"/>
<evidence type="ECO:0000313" key="2">
    <source>
        <dbReference type="Proteomes" id="UP000014417"/>
    </source>
</evidence>
<name>S2W317_9ACTN</name>